<dbReference type="KEGG" id="bmh:BMWSH_3913"/>
<sequence>MKFPMYRVCFVTLPYTSKVEQHAILSIFKNAARTVKQSLISKS</sequence>
<proteinExistence type="predicted"/>
<evidence type="ECO:0000313" key="2">
    <source>
        <dbReference type="Proteomes" id="UP000001283"/>
    </source>
</evidence>
<accession>A0A8D3X4C3</accession>
<organism evidence="1 2">
    <name type="scientific">Priestia megaterium (strain WSH-002)</name>
    <name type="common">Bacillus megaterium</name>
    <dbReference type="NCBI Taxonomy" id="1006007"/>
    <lineage>
        <taxon>Bacteria</taxon>
        <taxon>Bacillati</taxon>
        <taxon>Bacillota</taxon>
        <taxon>Bacilli</taxon>
        <taxon>Bacillales</taxon>
        <taxon>Bacillaceae</taxon>
        <taxon>Priestia</taxon>
    </lineage>
</organism>
<reference evidence="1 2" key="1">
    <citation type="journal article" date="2011" name="J. Bacteriol.">
        <title>Complete genome sequence of the industrial strain Bacillus megaterium WSH-002.</title>
        <authorList>
            <person name="Liu L."/>
            <person name="Li Y."/>
            <person name="Zhang J."/>
            <person name="Zou W."/>
            <person name="Zhou Z."/>
            <person name="Liu J."/>
            <person name="Li X."/>
            <person name="Wang L."/>
            <person name="Chen J."/>
        </authorList>
    </citation>
    <scope>NUCLEOTIDE SEQUENCE [LARGE SCALE GENOMIC DNA]</scope>
    <source>
        <strain evidence="1 2">WSH-002</strain>
    </source>
</reference>
<dbReference type="AlphaFoldDB" id="A0A8D3X4C3"/>
<gene>
    <name evidence="1" type="ORF">BMWSH_3913</name>
</gene>
<dbReference type="Proteomes" id="UP000001283">
    <property type="component" value="Chromosome"/>
</dbReference>
<protein>
    <submittedName>
        <fullName evidence="1">Uncharacterized protein</fullName>
    </submittedName>
</protein>
<name>A0A8D3X4C3_PRIMW</name>
<evidence type="ECO:0000313" key="1">
    <source>
        <dbReference type="EMBL" id="AEN90794.1"/>
    </source>
</evidence>
<dbReference type="EMBL" id="CP003017">
    <property type="protein sequence ID" value="AEN90794.1"/>
    <property type="molecule type" value="Genomic_DNA"/>
</dbReference>